<dbReference type="GO" id="GO:0000156">
    <property type="term" value="F:phosphorelay response regulator activity"/>
    <property type="evidence" value="ECO:0007669"/>
    <property type="project" value="TreeGrafter"/>
</dbReference>
<dbReference type="InterPro" id="IPR011006">
    <property type="entry name" value="CheY-like_superfamily"/>
</dbReference>
<dbReference type="Gene3D" id="3.40.50.2300">
    <property type="match status" value="1"/>
</dbReference>
<keyword evidence="3" id="KW-0805">Transcription regulation</keyword>
<feature type="domain" description="OmpR/PhoB-type" evidence="9">
    <location>
        <begin position="138"/>
        <end position="239"/>
    </location>
</feature>
<organism evidence="10 11">
    <name type="scientific">Acinetobacter nosocomialis</name>
    <dbReference type="NCBI Taxonomy" id="106654"/>
    <lineage>
        <taxon>Bacteria</taxon>
        <taxon>Pseudomonadati</taxon>
        <taxon>Pseudomonadota</taxon>
        <taxon>Gammaproteobacteria</taxon>
        <taxon>Moraxellales</taxon>
        <taxon>Moraxellaceae</taxon>
        <taxon>Acinetobacter</taxon>
        <taxon>Acinetobacter calcoaceticus/baumannii complex</taxon>
    </lineage>
</organism>
<reference evidence="11" key="1">
    <citation type="submission" date="2017-12" db="EMBL/GenBank/DDBJ databases">
        <title>FDA dAtabase for Regulatory Grade micrObial Sequences (FDA-ARGOS): Supporting development and validation of Infectious Disease Dx tests.</title>
        <authorList>
            <person name="Hoffmann M."/>
            <person name="Allard M."/>
            <person name="Evans P."/>
            <person name="Brown E."/>
            <person name="Tallon L."/>
            <person name="Sadzewicz L."/>
            <person name="Sengamalay N."/>
            <person name="Ott S."/>
            <person name="Godinez A."/>
            <person name="Nagaraj S."/>
            <person name="Vavikolanu K."/>
            <person name="Aluvathingal J."/>
            <person name="Nadendla S."/>
            <person name="Sichtig H."/>
        </authorList>
    </citation>
    <scope>NUCLEOTIDE SEQUENCE [LARGE SCALE GENOMIC DNA]</scope>
    <source>
        <strain evidence="11">FDAARGOS_129</strain>
    </source>
</reference>
<dbReference type="GO" id="GO:0000976">
    <property type="term" value="F:transcription cis-regulatory region binding"/>
    <property type="evidence" value="ECO:0007669"/>
    <property type="project" value="TreeGrafter"/>
</dbReference>
<dbReference type="SUPFAM" id="SSF52172">
    <property type="entry name" value="CheY-like"/>
    <property type="match status" value="1"/>
</dbReference>
<evidence type="ECO:0000313" key="11">
    <source>
        <dbReference type="Proteomes" id="UP000237921"/>
    </source>
</evidence>
<dbReference type="GO" id="GO:0032993">
    <property type="term" value="C:protein-DNA complex"/>
    <property type="evidence" value="ECO:0007669"/>
    <property type="project" value="TreeGrafter"/>
</dbReference>
<dbReference type="InterPro" id="IPR001789">
    <property type="entry name" value="Sig_transdc_resp-reg_receiver"/>
</dbReference>
<dbReference type="Proteomes" id="UP000237921">
    <property type="component" value="Chromosome"/>
</dbReference>
<dbReference type="InterPro" id="IPR039420">
    <property type="entry name" value="WalR-like"/>
</dbReference>
<dbReference type="CDD" id="cd17574">
    <property type="entry name" value="REC_OmpR"/>
    <property type="match status" value="1"/>
</dbReference>
<accession>A0A2L1VG63</accession>
<dbReference type="InterPro" id="IPR016032">
    <property type="entry name" value="Sig_transdc_resp-reg_C-effctor"/>
</dbReference>
<dbReference type="EMBL" id="CP014019">
    <property type="protein sequence ID" value="AVF44232.1"/>
    <property type="molecule type" value="Genomic_DNA"/>
</dbReference>
<dbReference type="Pfam" id="PF00072">
    <property type="entry name" value="Response_reg"/>
    <property type="match status" value="1"/>
</dbReference>
<protein>
    <submittedName>
        <fullName evidence="10">Efflux system DNA-binding response regulator AdeR</fullName>
    </submittedName>
</protein>
<evidence type="ECO:0000256" key="2">
    <source>
        <dbReference type="ARBA" id="ARBA00023012"/>
    </source>
</evidence>
<dbReference type="GO" id="GO:0006355">
    <property type="term" value="P:regulation of DNA-templated transcription"/>
    <property type="evidence" value="ECO:0007669"/>
    <property type="project" value="InterPro"/>
</dbReference>
<keyword evidence="5" id="KW-0804">Transcription</keyword>
<evidence type="ECO:0000256" key="7">
    <source>
        <dbReference type="PROSITE-ProRule" id="PRU01091"/>
    </source>
</evidence>
<evidence type="ECO:0000256" key="6">
    <source>
        <dbReference type="PROSITE-ProRule" id="PRU00169"/>
    </source>
</evidence>
<keyword evidence="2" id="KW-0902">Two-component regulatory system</keyword>
<gene>
    <name evidence="10" type="primary">adeR</name>
    <name evidence="10" type="ORF">AL533_07475</name>
</gene>
<dbReference type="PANTHER" id="PTHR48111:SF59">
    <property type="entry name" value="TRANSCRIPTIONAL REGULATORY PROTEIN BAER"/>
    <property type="match status" value="1"/>
</dbReference>
<dbReference type="Pfam" id="PF00486">
    <property type="entry name" value="Trans_reg_C"/>
    <property type="match status" value="1"/>
</dbReference>
<dbReference type="SUPFAM" id="SSF46894">
    <property type="entry name" value="C-terminal effector domain of the bipartite response regulators"/>
    <property type="match status" value="1"/>
</dbReference>
<evidence type="ECO:0000313" key="10">
    <source>
        <dbReference type="EMBL" id="AVF44232.1"/>
    </source>
</evidence>
<dbReference type="NCBIfam" id="NF012227">
    <property type="entry name" value="AdeR_RR"/>
    <property type="match status" value="1"/>
</dbReference>
<evidence type="ECO:0000256" key="3">
    <source>
        <dbReference type="ARBA" id="ARBA00023015"/>
    </source>
</evidence>
<dbReference type="GO" id="GO:0005829">
    <property type="term" value="C:cytosol"/>
    <property type="evidence" value="ECO:0007669"/>
    <property type="project" value="TreeGrafter"/>
</dbReference>
<dbReference type="CDD" id="cd00383">
    <property type="entry name" value="trans_reg_C"/>
    <property type="match status" value="1"/>
</dbReference>
<sequence>MFDHSFSFDCQDKVILVVEDDYDIGDIIENYLKREGMSVIRAMNGKQAIELHASQPIDLILLDIKLPELNGWEVLNKIRQKAQTPVIMLTALDQDIDKVMALRIGADDFVVKPFNPNEVIARVQAVLRRTQLTNKPFNKNKVYKDIEIDTDTHSVYLHSQNKKIWLNLTLTEYKIISFMIDQPHKVFTRGELMNHCMNDSDALERTVDSHVSKLRKKLEEQGILQMLINVRGVGYRLDNPLAVKNDD</sequence>
<evidence type="ECO:0000256" key="4">
    <source>
        <dbReference type="ARBA" id="ARBA00023125"/>
    </source>
</evidence>
<dbReference type="SMART" id="SM00448">
    <property type="entry name" value="REC"/>
    <property type="match status" value="1"/>
</dbReference>
<dbReference type="RefSeq" id="WP_104918853.1">
    <property type="nucleotide sequence ID" value="NZ_CP014019.1"/>
</dbReference>
<dbReference type="InterPro" id="IPR001867">
    <property type="entry name" value="OmpR/PhoB-type_DNA-bd"/>
</dbReference>
<name>A0A2L1VG63_ACINO</name>
<dbReference type="FunFam" id="3.40.50.2300:FF:000001">
    <property type="entry name" value="DNA-binding response regulator PhoB"/>
    <property type="match status" value="1"/>
</dbReference>
<evidence type="ECO:0000256" key="1">
    <source>
        <dbReference type="ARBA" id="ARBA00022553"/>
    </source>
</evidence>
<dbReference type="Gene3D" id="1.10.10.10">
    <property type="entry name" value="Winged helix-like DNA-binding domain superfamily/Winged helix DNA-binding domain"/>
    <property type="match status" value="1"/>
</dbReference>
<keyword evidence="4 7" id="KW-0238">DNA-binding</keyword>
<keyword evidence="1 6" id="KW-0597">Phosphoprotein</keyword>
<dbReference type="InterPro" id="IPR036388">
    <property type="entry name" value="WH-like_DNA-bd_sf"/>
</dbReference>
<evidence type="ECO:0000259" key="9">
    <source>
        <dbReference type="PROSITE" id="PS51755"/>
    </source>
</evidence>
<feature type="DNA-binding region" description="OmpR/PhoB-type" evidence="7">
    <location>
        <begin position="138"/>
        <end position="239"/>
    </location>
</feature>
<dbReference type="PROSITE" id="PS51755">
    <property type="entry name" value="OMPR_PHOB"/>
    <property type="match status" value="1"/>
</dbReference>
<dbReference type="AlphaFoldDB" id="A0A2L1VG63"/>
<dbReference type="PROSITE" id="PS50110">
    <property type="entry name" value="RESPONSE_REGULATORY"/>
    <property type="match status" value="1"/>
</dbReference>
<proteinExistence type="predicted"/>
<evidence type="ECO:0000259" key="8">
    <source>
        <dbReference type="PROSITE" id="PS50110"/>
    </source>
</evidence>
<feature type="modified residue" description="4-aspartylphosphate" evidence="6">
    <location>
        <position position="63"/>
    </location>
</feature>
<evidence type="ECO:0000256" key="5">
    <source>
        <dbReference type="ARBA" id="ARBA00023163"/>
    </source>
</evidence>
<dbReference type="PANTHER" id="PTHR48111">
    <property type="entry name" value="REGULATOR OF RPOS"/>
    <property type="match status" value="1"/>
</dbReference>
<feature type="domain" description="Response regulatory" evidence="8">
    <location>
        <begin position="14"/>
        <end position="127"/>
    </location>
</feature>
<dbReference type="SMART" id="SM00862">
    <property type="entry name" value="Trans_reg_C"/>
    <property type="match status" value="1"/>
</dbReference>